<feature type="binding site" evidence="3">
    <location>
        <position position="102"/>
    </location>
    <ligand>
        <name>Zn(2+)</name>
        <dbReference type="ChEBI" id="CHEBI:29105"/>
        <label>1</label>
    </ligand>
</feature>
<dbReference type="Proteomes" id="UP000728032">
    <property type="component" value="Unassembled WGS sequence"/>
</dbReference>
<keyword evidence="8" id="KW-1185">Reference proteome</keyword>
<feature type="binding site" evidence="3">
    <location>
        <position position="100"/>
    </location>
    <ligand>
        <name>Zn(2+)</name>
        <dbReference type="ChEBI" id="CHEBI:29105"/>
        <label>1</label>
    </ligand>
</feature>
<comment type="similarity">
    <text evidence="2 4 5">Belongs to the small heat shock protein (HSP20) family.</text>
</comment>
<keyword evidence="3" id="KW-0862">Zinc</keyword>
<dbReference type="OrthoDB" id="1431247at2759"/>
<dbReference type="GO" id="GO:0005737">
    <property type="term" value="C:cytoplasm"/>
    <property type="evidence" value="ECO:0007669"/>
    <property type="project" value="TreeGrafter"/>
</dbReference>
<evidence type="ECO:0000256" key="4">
    <source>
        <dbReference type="PROSITE-ProRule" id="PRU00285"/>
    </source>
</evidence>
<dbReference type="InterPro" id="IPR055269">
    <property type="entry name" value="Alpha-crystallin/HSP_16"/>
</dbReference>
<dbReference type="GO" id="GO:0051082">
    <property type="term" value="F:unfolded protein binding"/>
    <property type="evidence" value="ECO:0007669"/>
    <property type="project" value="TreeGrafter"/>
</dbReference>
<protein>
    <recommendedName>
        <fullName evidence="6">SHSP domain-containing protein</fullName>
    </recommendedName>
</protein>
<dbReference type="GO" id="GO:0046872">
    <property type="term" value="F:metal ion binding"/>
    <property type="evidence" value="ECO:0007669"/>
    <property type="project" value="UniProtKB-KW"/>
</dbReference>
<accession>A0A7R9R0M4</accession>
<dbReference type="GO" id="GO:0009408">
    <property type="term" value="P:response to heat"/>
    <property type="evidence" value="ECO:0007669"/>
    <property type="project" value="UniProtKB-ARBA"/>
</dbReference>
<dbReference type="GO" id="GO:0042026">
    <property type="term" value="P:protein refolding"/>
    <property type="evidence" value="ECO:0007669"/>
    <property type="project" value="TreeGrafter"/>
</dbReference>
<keyword evidence="1" id="KW-0346">Stress response</keyword>
<dbReference type="PIRSF" id="PIRSF036514">
    <property type="entry name" value="Sm_HSP_B1"/>
    <property type="match status" value="1"/>
</dbReference>
<dbReference type="PROSITE" id="PS01031">
    <property type="entry name" value="SHSP"/>
    <property type="match status" value="1"/>
</dbReference>
<sequence length="172" mass="20455">MPLSYTPALHSRHYWDVWPDKLMRDRFVHDWDDWKDFSDNSLISRNRRHQLERRRSDENQKNEVLEDKHRFRAKLDVSHFKAHEIEIKYSDGNIVVTGKHEEVEDRQGYVSRQFTRRYVLPAEYDADLLEATISADGVLVIEAPTKRVKRVDSGERIVPIIHSHHITRNGSK</sequence>
<evidence type="ECO:0000259" key="6">
    <source>
        <dbReference type="PROSITE" id="PS01031"/>
    </source>
</evidence>
<dbReference type="EMBL" id="OC950586">
    <property type="protein sequence ID" value="CAD7664021.1"/>
    <property type="molecule type" value="Genomic_DNA"/>
</dbReference>
<dbReference type="InterPro" id="IPR002068">
    <property type="entry name" value="A-crystallin/Hsp20_dom"/>
</dbReference>
<keyword evidence="3" id="KW-0479">Metal-binding</keyword>
<evidence type="ECO:0000256" key="1">
    <source>
        <dbReference type="ARBA" id="ARBA00023016"/>
    </source>
</evidence>
<dbReference type="PRINTS" id="PR00299">
    <property type="entry name" value="ACRYSTALLIN"/>
</dbReference>
<dbReference type="PANTHER" id="PTHR45640">
    <property type="entry name" value="HEAT SHOCK PROTEIN HSP-12.2-RELATED"/>
    <property type="match status" value="1"/>
</dbReference>
<dbReference type="Gene3D" id="2.60.40.790">
    <property type="match status" value="1"/>
</dbReference>
<dbReference type="InterPro" id="IPR008978">
    <property type="entry name" value="HSP20-like_chaperone"/>
</dbReference>
<dbReference type="Pfam" id="PF00011">
    <property type="entry name" value="HSP20"/>
    <property type="match status" value="1"/>
</dbReference>
<evidence type="ECO:0000313" key="7">
    <source>
        <dbReference type="EMBL" id="CAD7664021.1"/>
    </source>
</evidence>
<evidence type="ECO:0000256" key="2">
    <source>
        <dbReference type="PIRNR" id="PIRNR036514"/>
    </source>
</evidence>
<evidence type="ECO:0000313" key="8">
    <source>
        <dbReference type="Proteomes" id="UP000728032"/>
    </source>
</evidence>
<dbReference type="SUPFAM" id="SSF49764">
    <property type="entry name" value="HSP20-like chaperones"/>
    <property type="match status" value="1"/>
</dbReference>
<dbReference type="GO" id="GO:0005634">
    <property type="term" value="C:nucleus"/>
    <property type="evidence" value="ECO:0007669"/>
    <property type="project" value="TreeGrafter"/>
</dbReference>
<reference evidence="7" key="1">
    <citation type="submission" date="2020-11" db="EMBL/GenBank/DDBJ databases">
        <authorList>
            <person name="Tran Van P."/>
        </authorList>
    </citation>
    <scope>NUCLEOTIDE SEQUENCE</scope>
</reference>
<dbReference type="AlphaFoldDB" id="A0A7R9R0M4"/>
<name>A0A7R9R0M4_9ACAR</name>
<dbReference type="InterPro" id="IPR001436">
    <property type="entry name" value="Alpha-crystallin/sHSP_animal"/>
</dbReference>
<gene>
    <name evidence="7" type="ORF">ONB1V03_LOCUS20579</name>
</gene>
<evidence type="ECO:0000256" key="5">
    <source>
        <dbReference type="RuleBase" id="RU003616"/>
    </source>
</evidence>
<evidence type="ECO:0000256" key="3">
    <source>
        <dbReference type="PIRSR" id="PIRSR036514-1"/>
    </source>
</evidence>
<organism evidence="7">
    <name type="scientific">Oppiella nova</name>
    <dbReference type="NCBI Taxonomy" id="334625"/>
    <lineage>
        <taxon>Eukaryota</taxon>
        <taxon>Metazoa</taxon>
        <taxon>Ecdysozoa</taxon>
        <taxon>Arthropoda</taxon>
        <taxon>Chelicerata</taxon>
        <taxon>Arachnida</taxon>
        <taxon>Acari</taxon>
        <taxon>Acariformes</taxon>
        <taxon>Sarcoptiformes</taxon>
        <taxon>Oribatida</taxon>
        <taxon>Brachypylina</taxon>
        <taxon>Oppioidea</taxon>
        <taxon>Oppiidae</taxon>
        <taxon>Oppiella</taxon>
    </lineage>
</organism>
<proteinExistence type="inferred from homology"/>
<dbReference type="PANTHER" id="PTHR45640:SF13">
    <property type="entry name" value="HEAT SHOCK PROTEIN 22-RELATED"/>
    <property type="match status" value="1"/>
</dbReference>
<feature type="domain" description="SHSP" evidence="6">
    <location>
        <begin position="53"/>
        <end position="163"/>
    </location>
</feature>
<dbReference type="EMBL" id="CAJPVJ010035761">
    <property type="protein sequence ID" value="CAG2181158.1"/>
    <property type="molecule type" value="Genomic_DNA"/>
</dbReference>
<dbReference type="CDD" id="cd06526">
    <property type="entry name" value="metazoan_ACD"/>
    <property type="match status" value="1"/>
</dbReference>